<keyword evidence="7" id="KW-0449">Lipoprotein</keyword>
<dbReference type="GO" id="GO:0016020">
    <property type="term" value="C:membrane"/>
    <property type="evidence" value="ECO:0007669"/>
    <property type="project" value="UniProtKB-SubCell"/>
</dbReference>
<feature type="region of interest" description="Disordered" evidence="11">
    <location>
        <begin position="72"/>
        <end position="93"/>
    </location>
</feature>
<evidence type="ECO:0000256" key="8">
    <source>
        <dbReference type="ARBA" id="ARBA00023315"/>
    </source>
</evidence>
<keyword evidence="14" id="KW-1185">Reference proteome</keyword>
<evidence type="ECO:0000259" key="12">
    <source>
        <dbReference type="Pfam" id="PF01529"/>
    </source>
</evidence>
<dbReference type="InterPro" id="IPR001594">
    <property type="entry name" value="Palmitoyltrfase_DHHC"/>
</dbReference>
<evidence type="ECO:0000256" key="3">
    <source>
        <dbReference type="ARBA" id="ARBA00022692"/>
    </source>
</evidence>
<dbReference type="OrthoDB" id="9909019at2759"/>
<comment type="catalytic activity">
    <reaction evidence="9 10">
        <text>L-cysteinyl-[protein] + hexadecanoyl-CoA = S-hexadecanoyl-L-cysteinyl-[protein] + CoA</text>
        <dbReference type="Rhea" id="RHEA:36683"/>
        <dbReference type="Rhea" id="RHEA-COMP:10131"/>
        <dbReference type="Rhea" id="RHEA-COMP:11032"/>
        <dbReference type="ChEBI" id="CHEBI:29950"/>
        <dbReference type="ChEBI" id="CHEBI:57287"/>
        <dbReference type="ChEBI" id="CHEBI:57379"/>
        <dbReference type="ChEBI" id="CHEBI:74151"/>
        <dbReference type="EC" id="2.3.1.225"/>
    </reaction>
</comment>
<comment type="subcellular location">
    <subcellularLocation>
        <location evidence="1">Membrane</location>
        <topology evidence="1">Multi-pass membrane protein</topology>
    </subcellularLocation>
</comment>
<organism evidence="13 14">
    <name type="scientific">Mycoemilia scoparia</name>
    <dbReference type="NCBI Taxonomy" id="417184"/>
    <lineage>
        <taxon>Eukaryota</taxon>
        <taxon>Fungi</taxon>
        <taxon>Fungi incertae sedis</taxon>
        <taxon>Zoopagomycota</taxon>
        <taxon>Kickxellomycotina</taxon>
        <taxon>Kickxellomycetes</taxon>
        <taxon>Kickxellales</taxon>
        <taxon>Kickxellaceae</taxon>
        <taxon>Mycoemilia</taxon>
    </lineage>
</organism>
<comment type="similarity">
    <text evidence="10">Belongs to the DHHC palmitoyltransferase family.</text>
</comment>
<keyword evidence="4 10" id="KW-1133">Transmembrane helix</keyword>
<keyword evidence="2 10" id="KW-0808">Transferase</keyword>
<keyword evidence="3 10" id="KW-0812">Transmembrane</keyword>
<evidence type="ECO:0000256" key="11">
    <source>
        <dbReference type="SAM" id="MobiDB-lite"/>
    </source>
</evidence>
<dbReference type="Proteomes" id="UP001150538">
    <property type="component" value="Unassembled WGS sequence"/>
</dbReference>
<comment type="domain">
    <text evidence="10">The DHHC domain is required for palmitoyltransferase activity.</text>
</comment>
<dbReference type="Pfam" id="PF01529">
    <property type="entry name" value="DHHC"/>
    <property type="match status" value="1"/>
</dbReference>
<protein>
    <recommendedName>
        <fullName evidence="10">Palmitoyltransferase</fullName>
        <ecNumber evidence="10">2.3.1.225</ecNumber>
    </recommendedName>
</protein>
<evidence type="ECO:0000256" key="2">
    <source>
        <dbReference type="ARBA" id="ARBA00022679"/>
    </source>
</evidence>
<feature type="transmembrane region" description="Helical" evidence="10">
    <location>
        <begin position="153"/>
        <end position="170"/>
    </location>
</feature>
<evidence type="ECO:0000313" key="13">
    <source>
        <dbReference type="EMBL" id="KAJ1920126.1"/>
    </source>
</evidence>
<evidence type="ECO:0000256" key="1">
    <source>
        <dbReference type="ARBA" id="ARBA00004141"/>
    </source>
</evidence>
<keyword evidence="5 10" id="KW-0472">Membrane</keyword>
<name>A0A9W8A0S1_9FUNG</name>
<evidence type="ECO:0000256" key="10">
    <source>
        <dbReference type="RuleBase" id="RU079119"/>
    </source>
</evidence>
<dbReference type="EC" id="2.3.1.225" evidence="10"/>
<keyword evidence="6" id="KW-0564">Palmitate</keyword>
<dbReference type="GO" id="GO:0005783">
    <property type="term" value="C:endoplasmic reticulum"/>
    <property type="evidence" value="ECO:0007669"/>
    <property type="project" value="TreeGrafter"/>
</dbReference>
<sequence>MATTTTYTTLELSTAQNNEPNTNFISTQHFITKTCSGGNDSEGSQAEIESILASFRTKRSASTVVIFDSDCESEDGERHGHTSGSPEDNSRLRPVATLPRRESIPEGANNHWHRRHAFQRPLDPWFVRHWIFFVFMTSGVVCLAPYTPLMQRAGYPLLAAGFVLDVWISVTDTTDPTVRAAKIPRNPDYVMRRGYPVINPDTGFCHICLTYPLSNAYHCKLCNKCIAGYDHHCRFLNCCIGSRNYWPFCLFLLSIITASVITLHAFAQAQALRSGDILFIITIVCTMTTLSVLLAFHLHSQINVFLKSRHQMD</sequence>
<evidence type="ECO:0000256" key="6">
    <source>
        <dbReference type="ARBA" id="ARBA00023139"/>
    </source>
</evidence>
<dbReference type="InterPro" id="IPR039859">
    <property type="entry name" value="PFA4/ZDH16/20/ERF2-like"/>
</dbReference>
<evidence type="ECO:0000256" key="9">
    <source>
        <dbReference type="ARBA" id="ARBA00048048"/>
    </source>
</evidence>
<feature type="transmembrane region" description="Helical" evidence="10">
    <location>
        <begin position="125"/>
        <end position="147"/>
    </location>
</feature>
<dbReference type="PROSITE" id="PS50216">
    <property type="entry name" value="DHHC"/>
    <property type="match status" value="1"/>
</dbReference>
<comment type="caution">
    <text evidence="13">The sequence shown here is derived from an EMBL/GenBank/DDBJ whole genome shotgun (WGS) entry which is preliminary data.</text>
</comment>
<keyword evidence="8 10" id="KW-0012">Acyltransferase</keyword>
<feature type="transmembrane region" description="Helical" evidence="10">
    <location>
        <begin position="245"/>
        <end position="265"/>
    </location>
</feature>
<dbReference type="AlphaFoldDB" id="A0A9W8A0S1"/>
<gene>
    <name evidence="13" type="ORF">H4219_001499</name>
</gene>
<dbReference type="GO" id="GO:0019706">
    <property type="term" value="F:protein-cysteine S-palmitoyltransferase activity"/>
    <property type="evidence" value="ECO:0007669"/>
    <property type="project" value="UniProtKB-EC"/>
</dbReference>
<dbReference type="GO" id="GO:0005794">
    <property type="term" value="C:Golgi apparatus"/>
    <property type="evidence" value="ECO:0007669"/>
    <property type="project" value="TreeGrafter"/>
</dbReference>
<feature type="transmembrane region" description="Helical" evidence="10">
    <location>
        <begin position="277"/>
        <end position="298"/>
    </location>
</feature>
<dbReference type="GO" id="GO:0006612">
    <property type="term" value="P:protein targeting to membrane"/>
    <property type="evidence" value="ECO:0007669"/>
    <property type="project" value="TreeGrafter"/>
</dbReference>
<evidence type="ECO:0000256" key="7">
    <source>
        <dbReference type="ARBA" id="ARBA00023288"/>
    </source>
</evidence>
<evidence type="ECO:0000313" key="14">
    <source>
        <dbReference type="Proteomes" id="UP001150538"/>
    </source>
</evidence>
<reference evidence="13" key="1">
    <citation type="submission" date="2022-07" db="EMBL/GenBank/DDBJ databases">
        <title>Phylogenomic reconstructions and comparative analyses of Kickxellomycotina fungi.</title>
        <authorList>
            <person name="Reynolds N.K."/>
            <person name="Stajich J.E."/>
            <person name="Barry K."/>
            <person name="Grigoriev I.V."/>
            <person name="Crous P."/>
            <person name="Smith M.E."/>
        </authorList>
    </citation>
    <scope>NUCLEOTIDE SEQUENCE</scope>
    <source>
        <strain evidence="13">NBRC 100468</strain>
    </source>
</reference>
<evidence type="ECO:0000256" key="5">
    <source>
        <dbReference type="ARBA" id="ARBA00023136"/>
    </source>
</evidence>
<proteinExistence type="inferred from homology"/>
<feature type="domain" description="Palmitoyltransferase DHHC" evidence="12">
    <location>
        <begin position="201"/>
        <end position="282"/>
    </location>
</feature>
<accession>A0A9W8A0S1</accession>
<evidence type="ECO:0000256" key="4">
    <source>
        <dbReference type="ARBA" id="ARBA00022989"/>
    </source>
</evidence>
<dbReference type="PANTHER" id="PTHR22883">
    <property type="entry name" value="ZINC FINGER DHHC DOMAIN CONTAINING PROTEIN"/>
    <property type="match status" value="1"/>
</dbReference>
<dbReference type="EMBL" id="JANBPU010000017">
    <property type="protein sequence ID" value="KAJ1920126.1"/>
    <property type="molecule type" value="Genomic_DNA"/>
</dbReference>